<organism evidence="5 6">
    <name type="scientific">Croceimicrobium hydrocarbonivorans</name>
    <dbReference type="NCBI Taxonomy" id="2761580"/>
    <lineage>
        <taxon>Bacteria</taxon>
        <taxon>Pseudomonadati</taxon>
        <taxon>Bacteroidota</taxon>
        <taxon>Flavobacteriia</taxon>
        <taxon>Flavobacteriales</taxon>
        <taxon>Owenweeksiaceae</taxon>
        <taxon>Croceimicrobium</taxon>
    </lineage>
</organism>
<dbReference type="EMBL" id="CP060139">
    <property type="protein sequence ID" value="QNR23312.1"/>
    <property type="molecule type" value="Genomic_DNA"/>
</dbReference>
<dbReference type="RefSeq" id="WP_210757841.1">
    <property type="nucleotide sequence ID" value="NZ_CP060139.1"/>
</dbReference>
<dbReference type="InterPro" id="IPR036388">
    <property type="entry name" value="WH-like_DNA-bd_sf"/>
</dbReference>
<evidence type="ECO:0000256" key="2">
    <source>
        <dbReference type="ARBA" id="ARBA00023125"/>
    </source>
</evidence>
<dbReference type="PANTHER" id="PTHR33154">
    <property type="entry name" value="TRANSCRIPTIONAL REGULATOR, ARSR FAMILY"/>
    <property type="match status" value="1"/>
</dbReference>
<dbReference type="Proteomes" id="UP000516305">
    <property type="component" value="Chromosome"/>
</dbReference>
<protein>
    <submittedName>
        <fullName evidence="5">Winged helix-turn-helix transcriptional regulator</fullName>
    </submittedName>
</protein>
<evidence type="ECO:0000313" key="6">
    <source>
        <dbReference type="Proteomes" id="UP000516305"/>
    </source>
</evidence>
<dbReference type="InterPro" id="IPR001845">
    <property type="entry name" value="HTH_ArsR_DNA-bd_dom"/>
</dbReference>
<dbReference type="SMART" id="SM00418">
    <property type="entry name" value="HTH_ARSR"/>
    <property type="match status" value="1"/>
</dbReference>
<feature type="domain" description="HTH arsR-type" evidence="4">
    <location>
        <begin position="1"/>
        <end position="90"/>
    </location>
</feature>
<gene>
    <name evidence="5" type="ORF">H4K34_13120</name>
</gene>
<reference evidence="5 6" key="1">
    <citation type="submission" date="2020-08" db="EMBL/GenBank/DDBJ databases">
        <title>Croceimicrobium hydrocarbonivorans gen. nov., sp. nov., a novel marine bacterium isolated from a bacterial consortium that degrades polyethylene terephthalate.</title>
        <authorList>
            <person name="Liu R."/>
        </authorList>
    </citation>
    <scope>NUCLEOTIDE SEQUENCE [LARGE SCALE GENOMIC DNA]</scope>
    <source>
        <strain evidence="5 6">A20-9</strain>
    </source>
</reference>
<dbReference type="InterPro" id="IPR051081">
    <property type="entry name" value="HTH_MetalResp_TranReg"/>
</dbReference>
<dbReference type="AlphaFoldDB" id="A0A7H0VC64"/>
<keyword evidence="2" id="KW-0238">DNA-binding</keyword>
<dbReference type="Gene3D" id="1.10.10.10">
    <property type="entry name" value="Winged helix-like DNA-binding domain superfamily/Winged helix DNA-binding domain"/>
    <property type="match status" value="1"/>
</dbReference>
<keyword evidence="1" id="KW-0805">Transcription regulation</keyword>
<dbReference type="SUPFAM" id="SSF46785">
    <property type="entry name" value="Winged helix' DNA-binding domain"/>
    <property type="match status" value="1"/>
</dbReference>
<dbReference type="PANTHER" id="PTHR33154:SF33">
    <property type="entry name" value="TRANSCRIPTIONAL REPRESSOR SDPR"/>
    <property type="match status" value="1"/>
</dbReference>
<dbReference type="GO" id="GO:0003677">
    <property type="term" value="F:DNA binding"/>
    <property type="evidence" value="ECO:0007669"/>
    <property type="project" value="UniProtKB-KW"/>
</dbReference>
<name>A0A7H0VC64_9FLAO</name>
<accession>A0A7H0VC64</accession>
<evidence type="ECO:0000256" key="1">
    <source>
        <dbReference type="ARBA" id="ARBA00023015"/>
    </source>
</evidence>
<keyword evidence="6" id="KW-1185">Reference proteome</keyword>
<dbReference type="PRINTS" id="PR00778">
    <property type="entry name" value="HTHARSR"/>
</dbReference>
<keyword evidence="3" id="KW-0804">Transcription</keyword>
<evidence type="ECO:0000256" key="3">
    <source>
        <dbReference type="ARBA" id="ARBA00023163"/>
    </source>
</evidence>
<evidence type="ECO:0000259" key="4">
    <source>
        <dbReference type="PROSITE" id="PS50987"/>
    </source>
</evidence>
<evidence type="ECO:0000313" key="5">
    <source>
        <dbReference type="EMBL" id="QNR23312.1"/>
    </source>
</evidence>
<dbReference type="GO" id="GO:0003700">
    <property type="term" value="F:DNA-binding transcription factor activity"/>
    <property type="evidence" value="ECO:0007669"/>
    <property type="project" value="InterPro"/>
</dbReference>
<proteinExistence type="predicted"/>
<sequence length="109" mass="12788">METRRDVFQAIADPTRRAILSLVAAGAMTPGTIAENFDATRQTISRHIRILNECDLLEQKQQGREILYYFNPDKMKEVSDFIEPFRKMWEARFDQLEAVMKQYQSKNKS</sequence>
<dbReference type="InterPro" id="IPR011991">
    <property type="entry name" value="ArsR-like_HTH"/>
</dbReference>
<dbReference type="NCBIfam" id="NF033788">
    <property type="entry name" value="HTH_metalloreg"/>
    <property type="match status" value="1"/>
</dbReference>
<dbReference type="Pfam" id="PF12840">
    <property type="entry name" value="HTH_20"/>
    <property type="match status" value="1"/>
</dbReference>
<dbReference type="PROSITE" id="PS50987">
    <property type="entry name" value="HTH_ARSR_2"/>
    <property type="match status" value="1"/>
</dbReference>
<dbReference type="InterPro" id="IPR036390">
    <property type="entry name" value="WH_DNA-bd_sf"/>
</dbReference>
<dbReference type="CDD" id="cd00090">
    <property type="entry name" value="HTH_ARSR"/>
    <property type="match status" value="1"/>
</dbReference>
<dbReference type="KEGG" id="chyd:H4K34_13120"/>